<evidence type="ECO:0000313" key="2">
    <source>
        <dbReference type="EMBL" id="EST45538.1"/>
    </source>
</evidence>
<dbReference type="EMBL" id="KI546093">
    <property type="protein sequence ID" value="EST45538.1"/>
    <property type="molecule type" value="Genomic_DNA"/>
</dbReference>
<dbReference type="EMBL" id="KI546099">
    <property type="protein sequence ID" value="EST45386.1"/>
    <property type="molecule type" value="Genomic_DNA"/>
</dbReference>
<protein>
    <submittedName>
        <fullName evidence="2">Uncharacterized protein</fullName>
    </submittedName>
</protein>
<name>V6LMU2_9EUKA</name>
<sequence>MARMSVCETYSDEFQASPMVACRISSYEGAFRCGCAIGGRVGFQYGRVHLMNFGAKSELGMEQYINNIHQIVQLVYFFMLMQKRNVINSVQQIKKMKFVTRGVEENTKDFGGCANSSLTVEIMTKIDLFKWYVERIGRI</sequence>
<accession>V6LMU2</accession>
<gene>
    <name evidence="2" type="ORF">SS50377_14540</name>
    <name evidence="1" type="ORF">SS50377_14717</name>
</gene>
<proteinExistence type="predicted"/>
<evidence type="ECO:0000313" key="1">
    <source>
        <dbReference type="EMBL" id="EST45386.1"/>
    </source>
</evidence>
<reference evidence="2" key="1">
    <citation type="journal article" date="2014" name="PLoS Genet.">
        <title>The Genome of Spironucleus salmonicida Highlights a Fish Pathogen Adapted to Fluctuating Environments.</title>
        <authorList>
            <person name="Xu F."/>
            <person name="Jerlstrom-Hultqvist J."/>
            <person name="Einarsson E."/>
            <person name="Astvaldsson A."/>
            <person name="Svard S.G."/>
            <person name="Andersson J.O."/>
        </authorList>
    </citation>
    <scope>NUCLEOTIDE SEQUENCE</scope>
</reference>
<organism evidence="2">
    <name type="scientific">Spironucleus salmonicida</name>
    <dbReference type="NCBI Taxonomy" id="348837"/>
    <lineage>
        <taxon>Eukaryota</taxon>
        <taxon>Metamonada</taxon>
        <taxon>Diplomonadida</taxon>
        <taxon>Hexamitidae</taxon>
        <taxon>Hexamitinae</taxon>
        <taxon>Spironucleus</taxon>
    </lineage>
</organism>
<dbReference type="AlphaFoldDB" id="V6LMU2"/>